<dbReference type="Pfam" id="PF00676">
    <property type="entry name" value="E1_dh"/>
    <property type="match status" value="1"/>
</dbReference>
<dbReference type="PANTHER" id="PTHR11516">
    <property type="entry name" value="PYRUVATE DEHYDROGENASE E1 COMPONENT, ALPHA SUBUNIT BACTERIAL AND ORGANELLAR"/>
    <property type="match status" value="1"/>
</dbReference>
<dbReference type="SUPFAM" id="SSF52518">
    <property type="entry name" value="Thiamin diphosphate-binding fold (THDP-binding)"/>
    <property type="match status" value="1"/>
</dbReference>
<dbReference type="InterPro" id="IPR001017">
    <property type="entry name" value="DH_E1"/>
</dbReference>
<gene>
    <name evidence="5" type="ORF">A2131_00050</name>
</gene>
<sequence>MASVRAEKLEHELLRVYENCIKSRLLDEKLQELYYEGRTHILFSGIGAEVGPSIIAALLEQGDYFIPHYRGYATILGRGVRIEKIIGEKIGKNIGLTRGIGDAAPFRDPEHNILGYTINLGTNFSIAVGVGLAVKLKKEDKIVAVFFGDGEASRNTLGGALNFASLWHLPILFVCLNNGVSISTPIAEMSSTKTVAERARGYHVETETISETEISHLYERTKKIVTSIRDEKQPFLLEIKQKRFPPHSSNYDNHPFLGSMIPKDEDPLFHLETFLRRSSVSNTELFESHEKINNLIESAFAEALNEKQLSEEDFFSIYHDS</sequence>
<evidence type="ECO:0000256" key="3">
    <source>
        <dbReference type="ARBA" id="ARBA00023052"/>
    </source>
</evidence>
<comment type="cofactor">
    <cofactor evidence="1">
        <name>thiamine diphosphate</name>
        <dbReference type="ChEBI" id="CHEBI:58937"/>
    </cofactor>
</comment>
<name>A0A1G2K442_9BACT</name>
<evidence type="ECO:0000256" key="1">
    <source>
        <dbReference type="ARBA" id="ARBA00001964"/>
    </source>
</evidence>
<evidence type="ECO:0000256" key="2">
    <source>
        <dbReference type="ARBA" id="ARBA00023002"/>
    </source>
</evidence>
<keyword evidence="3" id="KW-0786">Thiamine pyrophosphate</keyword>
<keyword evidence="2" id="KW-0560">Oxidoreductase</keyword>
<dbReference type="GO" id="GO:0016624">
    <property type="term" value="F:oxidoreductase activity, acting on the aldehyde or oxo group of donors, disulfide as acceptor"/>
    <property type="evidence" value="ECO:0007669"/>
    <property type="project" value="InterPro"/>
</dbReference>
<reference evidence="5 6" key="1">
    <citation type="journal article" date="2016" name="Nat. Commun.">
        <title>Thousands of microbial genomes shed light on interconnected biogeochemical processes in an aquifer system.</title>
        <authorList>
            <person name="Anantharaman K."/>
            <person name="Brown C.T."/>
            <person name="Hug L.A."/>
            <person name="Sharon I."/>
            <person name="Castelle C.J."/>
            <person name="Probst A.J."/>
            <person name="Thomas B.C."/>
            <person name="Singh A."/>
            <person name="Wilkins M.J."/>
            <person name="Karaoz U."/>
            <person name="Brodie E.L."/>
            <person name="Williams K.H."/>
            <person name="Hubbard S.S."/>
            <person name="Banfield J.F."/>
        </authorList>
    </citation>
    <scope>NUCLEOTIDE SEQUENCE [LARGE SCALE GENOMIC DNA]</scope>
</reference>
<accession>A0A1G2K442</accession>
<dbReference type="EMBL" id="MHQB01000018">
    <property type="protein sequence ID" value="OGZ94155.1"/>
    <property type="molecule type" value="Genomic_DNA"/>
</dbReference>
<protein>
    <recommendedName>
        <fullName evidence="4">Dehydrogenase E1 component domain-containing protein</fullName>
    </recommendedName>
</protein>
<organism evidence="5 6">
    <name type="scientific">Candidatus Sungbacteria bacterium GWC2_49_10</name>
    <dbReference type="NCBI Taxonomy" id="1802263"/>
    <lineage>
        <taxon>Bacteria</taxon>
        <taxon>Candidatus Sungiibacteriota</taxon>
    </lineage>
</organism>
<dbReference type="Proteomes" id="UP000177392">
    <property type="component" value="Unassembled WGS sequence"/>
</dbReference>
<dbReference type="CDD" id="cd02000">
    <property type="entry name" value="TPP_E1_PDC_ADC_BCADC"/>
    <property type="match status" value="1"/>
</dbReference>
<dbReference type="Gene3D" id="3.40.50.970">
    <property type="match status" value="1"/>
</dbReference>
<dbReference type="AlphaFoldDB" id="A0A1G2K442"/>
<comment type="caution">
    <text evidence="5">The sequence shown here is derived from an EMBL/GenBank/DDBJ whole genome shotgun (WGS) entry which is preliminary data.</text>
</comment>
<dbReference type="InterPro" id="IPR050642">
    <property type="entry name" value="PDH_E1_Alpha_Subunit"/>
</dbReference>
<dbReference type="PANTHER" id="PTHR11516:SF2">
    <property type="entry name" value="PYRUVATE DEHYDROGENASE ALPHA SUBUNIT"/>
    <property type="match status" value="1"/>
</dbReference>
<evidence type="ECO:0000313" key="5">
    <source>
        <dbReference type="EMBL" id="OGZ94155.1"/>
    </source>
</evidence>
<dbReference type="InterPro" id="IPR029061">
    <property type="entry name" value="THDP-binding"/>
</dbReference>
<dbReference type="GO" id="GO:0006086">
    <property type="term" value="P:pyruvate decarboxylation to acetyl-CoA"/>
    <property type="evidence" value="ECO:0007669"/>
    <property type="project" value="TreeGrafter"/>
</dbReference>
<feature type="domain" description="Dehydrogenase E1 component" evidence="4">
    <location>
        <begin position="22"/>
        <end position="309"/>
    </location>
</feature>
<evidence type="ECO:0000313" key="6">
    <source>
        <dbReference type="Proteomes" id="UP000177392"/>
    </source>
</evidence>
<proteinExistence type="predicted"/>
<evidence type="ECO:0000259" key="4">
    <source>
        <dbReference type="Pfam" id="PF00676"/>
    </source>
</evidence>